<keyword evidence="8" id="KW-1185">Reference proteome</keyword>
<evidence type="ECO:0000256" key="3">
    <source>
        <dbReference type="ARBA" id="ARBA00022833"/>
    </source>
</evidence>
<sequence length="186" mass="20985">MSKSGDPNKSSVYKPDETVSCDDCSAFITRKQVTTGSVVMVLGRLYHLEHLKCVFCKIPLRGNLCFPSLADATKPACYDCNMNTRHAPCHECNEPLKEFGLSALGRLWHRKCFRCASCHKIIPNGDYFAHDGHPFDEDCYGEAVIVGNARKPSVYYFHQKSEMLYAPSTLDQRQFRKPTNNSSIIP</sequence>
<dbReference type="SMART" id="SM00132">
    <property type="entry name" value="LIM"/>
    <property type="match status" value="2"/>
</dbReference>
<dbReference type="GO" id="GO:0030018">
    <property type="term" value="C:Z disc"/>
    <property type="evidence" value="ECO:0007669"/>
    <property type="project" value="TreeGrafter"/>
</dbReference>
<dbReference type="Pfam" id="PF00412">
    <property type="entry name" value="LIM"/>
    <property type="match status" value="2"/>
</dbReference>
<evidence type="ECO:0000256" key="5">
    <source>
        <dbReference type="PROSITE-ProRule" id="PRU00125"/>
    </source>
</evidence>
<keyword evidence="1 5" id="KW-0479">Metal-binding</keyword>
<protein>
    <recommendedName>
        <fullName evidence="6">LIM zinc-binding domain-containing protein</fullName>
    </recommendedName>
</protein>
<dbReference type="GO" id="GO:0046872">
    <property type="term" value="F:metal ion binding"/>
    <property type="evidence" value="ECO:0007669"/>
    <property type="project" value="UniProtKB-KW"/>
</dbReference>
<dbReference type="PROSITE" id="PS00478">
    <property type="entry name" value="LIM_DOMAIN_1"/>
    <property type="match status" value="2"/>
</dbReference>
<keyword evidence="3 5" id="KW-0862">Zinc</keyword>
<dbReference type="AlphaFoldDB" id="A0A8S1H8T2"/>
<proteinExistence type="predicted"/>
<dbReference type="PROSITE" id="PS50023">
    <property type="entry name" value="LIM_DOMAIN_2"/>
    <property type="match status" value="1"/>
</dbReference>
<evidence type="ECO:0000313" key="7">
    <source>
        <dbReference type="EMBL" id="CAD6190948.1"/>
    </source>
</evidence>
<dbReference type="CDD" id="cd09396">
    <property type="entry name" value="LIM_DA1"/>
    <property type="match status" value="1"/>
</dbReference>
<dbReference type="Proteomes" id="UP000835052">
    <property type="component" value="Unassembled WGS sequence"/>
</dbReference>
<dbReference type="Gene3D" id="2.10.110.10">
    <property type="entry name" value="Cysteine Rich Protein"/>
    <property type="match status" value="2"/>
</dbReference>
<evidence type="ECO:0000313" key="8">
    <source>
        <dbReference type="Proteomes" id="UP000835052"/>
    </source>
</evidence>
<reference evidence="7" key="1">
    <citation type="submission" date="2020-10" db="EMBL/GenBank/DDBJ databases">
        <authorList>
            <person name="Kikuchi T."/>
        </authorList>
    </citation>
    <scope>NUCLEOTIDE SEQUENCE</scope>
    <source>
        <strain evidence="7">NKZ352</strain>
    </source>
</reference>
<evidence type="ECO:0000256" key="1">
    <source>
        <dbReference type="ARBA" id="ARBA00022723"/>
    </source>
</evidence>
<feature type="domain" description="LIM zinc-binding" evidence="6">
    <location>
        <begin position="87"/>
        <end position="146"/>
    </location>
</feature>
<dbReference type="InterPro" id="IPR001781">
    <property type="entry name" value="Znf_LIM"/>
</dbReference>
<dbReference type="GO" id="GO:0005634">
    <property type="term" value="C:nucleus"/>
    <property type="evidence" value="ECO:0007669"/>
    <property type="project" value="TreeGrafter"/>
</dbReference>
<dbReference type="PANTHER" id="PTHR24205">
    <property type="entry name" value="FOUR AND A HALF LIM DOMAINS PROTEIN"/>
    <property type="match status" value="1"/>
</dbReference>
<keyword evidence="2" id="KW-0677">Repeat</keyword>
<keyword evidence="4 5" id="KW-0440">LIM domain</keyword>
<comment type="caution">
    <text evidence="7">The sequence shown here is derived from an EMBL/GenBank/DDBJ whole genome shotgun (WGS) entry which is preliminary data.</text>
</comment>
<evidence type="ECO:0000256" key="4">
    <source>
        <dbReference type="ARBA" id="ARBA00023038"/>
    </source>
</evidence>
<dbReference type="OrthoDB" id="1112565at2759"/>
<evidence type="ECO:0000256" key="2">
    <source>
        <dbReference type="ARBA" id="ARBA00022737"/>
    </source>
</evidence>
<dbReference type="PANTHER" id="PTHR24205:SF16">
    <property type="entry name" value="GH01042P-RELATED"/>
    <property type="match status" value="1"/>
</dbReference>
<accession>A0A8S1H8T2</accession>
<gene>
    <name evidence="7" type="ORF">CAUJ_LOCUS6867</name>
</gene>
<dbReference type="EMBL" id="CAJGYM010000018">
    <property type="protein sequence ID" value="CAD6190948.1"/>
    <property type="molecule type" value="Genomic_DNA"/>
</dbReference>
<evidence type="ECO:0000259" key="6">
    <source>
        <dbReference type="PROSITE" id="PS50023"/>
    </source>
</evidence>
<organism evidence="7 8">
    <name type="scientific">Caenorhabditis auriculariae</name>
    <dbReference type="NCBI Taxonomy" id="2777116"/>
    <lineage>
        <taxon>Eukaryota</taxon>
        <taxon>Metazoa</taxon>
        <taxon>Ecdysozoa</taxon>
        <taxon>Nematoda</taxon>
        <taxon>Chromadorea</taxon>
        <taxon>Rhabditida</taxon>
        <taxon>Rhabditina</taxon>
        <taxon>Rhabditomorpha</taxon>
        <taxon>Rhabditoidea</taxon>
        <taxon>Rhabditidae</taxon>
        <taxon>Peloderinae</taxon>
        <taxon>Caenorhabditis</taxon>
    </lineage>
</organism>
<dbReference type="GO" id="GO:0003712">
    <property type="term" value="F:transcription coregulator activity"/>
    <property type="evidence" value="ECO:0007669"/>
    <property type="project" value="TreeGrafter"/>
</dbReference>
<dbReference type="SUPFAM" id="SSF57716">
    <property type="entry name" value="Glucocorticoid receptor-like (DNA-binding domain)"/>
    <property type="match status" value="2"/>
</dbReference>
<name>A0A8S1H8T2_9PELO</name>